<evidence type="ECO:0000256" key="1">
    <source>
        <dbReference type="SAM" id="SignalP"/>
    </source>
</evidence>
<feature type="signal peptide" evidence="1">
    <location>
        <begin position="1"/>
        <end position="18"/>
    </location>
</feature>
<evidence type="ECO:0000313" key="2">
    <source>
        <dbReference type="EMBL" id="PAV65005.1"/>
    </source>
</evidence>
<reference evidence="2 3" key="1">
    <citation type="journal article" date="2017" name="Curr. Biol.">
        <title>Genome architecture and evolution of a unichromosomal asexual nematode.</title>
        <authorList>
            <person name="Fradin H."/>
            <person name="Zegar C."/>
            <person name="Gutwein M."/>
            <person name="Lucas J."/>
            <person name="Kovtun M."/>
            <person name="Corcoran D."/>
            <person name="Baugh L.R."/>
            <person name="Kiontke K."/>
            <person name="Gunsalus K."/>
            <person name="Fitch D.H."/>
            <person name="Piano F."/>
        </authorList>
    </citation>
    <scope>NUCLEOTIDE SEQUENCE [LARGE SCALE GENOMIC DNA]</scope>
    <source>
        <strain evidence="2">PF1309</strain>
    </source>
</reference>
<keyword evidence="1" id="KW-0732">Signal</keyword>
<dbReference type="AlphaFoldDB" id="A0A2A2JTI2"/>
<evidence type="ECO:0000313" key="3">
    <source>
        <dbReference type="Proteomes" id="UP000218231"/>
    </source>
</evidence>
<dbReference type="InterPro" id="IPR045860">
    <property type="entry name" value="Snake_toxin-like_sf"/>
</dbReference>
<protein>
    <submittedName>
        <fullName evidence="2">Uncharacterized protein</fullName>
    </submittedName>
</protein>
<dbReference type="Proteomes" id="UP000218231">
    <property type="component" value="Unassembled WGS sequence"/>
</dbReference>
<dbReference type="Gene3D" id="2.10.60.10">
    <property type="entry name" value="CD59"/>
    <property type="match status" value="1"/>
</dbReference>
<dbReference type="CDD" id="cd23533">
    <property type="entry name" value="TFP_LU_ECD_BMPR2_like"/>
    <property type="match status" value="1"/>
</dbReference>
<gene>
    <name evidence="2" type="ORF">WR25_08334</name>
</gene>
<comment type="caution">
    <text evidence="2">The sequence shown here is derived from an EMBL/GenBank/DDBJ whole genome shotgun (WGS) entry which is preliminary data.</text>
</comment>
<sequence>MSTLLTFLLALFPVVTYSRSYHQHLFSDEQIRTPRMKSAEIEKSGATSINCLSRENETSSMVLVKCTLPPESRPDAIMGCFALWNNDAVIRQGCWEHQDVNSMDCNSDCRPSSRHSEVNFCCCVGEMCNMVSGFY</sequence>
<feature type="chain" id="PRO_5012019467" evidence="1">
    <location>
        <begin position="19"/>
        <end position="135"/>
    </location>
</feature>
<organism evidence="2 3">
    <name type="scientific">Diploscapter pachys</name>
    <dbReference type="NCBI Taxonomy" id="2018661"/>
    <lineage>
        <taxon>Eukaryota</taxon>
        <taxon>Metazoa</taxon>
        <taxon>Ecdysozoa</taxon>
        <taxon>Nematoda</taxon>
        <taxon>Chromadorea</taxon>
        <taxon>Rhabditida</taxon>
        <taxon>Rhabditina</taxon>
        <taxon>Rhabditomorpha</taxon>
        <taxon>Rhabditoidea</taxon>
        <taxon>Rhabditidae</taxon>
        <taxon>Diploscapter</taxon>
    </lineage>
</organism>
<dbReference type="SUPFAM" id="SSF57302">
    <property type="entry name" value="Snake toxin-like"/>
    <property type="match status" value="1"/>
</dbReference>
<proteinExistence type="predicted"/>
<name>A0A2A2JTI2_9BILA</name>
<accession>A0A2A2JTI2</accession>
<keyword evidence="3" id="KW-1185">Reference proteome</keyword>
<dbReference type="EMBL" id="LIAE01010230">
    <property type="protein sequence ID" value="PAV65005.1"/>
    <property type="molecule type" value="Genomic_DNA"/>
</dbReference>